<evidence type="ECO:0000259" key="3">
    <source>
        <dbReference type="Pfam" id="PF02581"/>
    </source>
</evidence>
<comment type="pathway">
    <text evidence="1">Cofactor biosynthesis; thiamine diphosphate biosynthesis.</text>
</comment>
<dbReference type="InterPro" id="IPR013785">
    <property type="entry name" value="Aldolase_TIM"/>
</dbReference>
<evidence type="ECO:0000256" key="2">
    <source>
        <dbReference type="ARBA" id="ARBA00022977"/>
    </source>
</evidence>
<dbReference type="Gene3D" id="3.20.20.70">
    <property type="entry name" value="Aldolase class I"/>
    <property type="match status" value="1"/>
</dbReference>
<gene>
    <name evidence="4" type="ORF">KC729_03910</name>
</gene>
<evidence type="ECO:0000256" key="1">
    <source>
        <dbReference type="ARBA" id="ARBA00004948"/>
    </source>
</evidence>
<evidence type="ECO:0000313" key="4">
    <source>
        <dbReference type="EMBL" id="MCA9726804.1"/>
    </source>
</evidence>
<keyword evidence="2" id="KW-0784">Thiamine biosynthesis</keyword>
<dbReference type="PANTHER" id="PTHR20857">
    <property type="entry name" value="THIAMINE-PHOSPHATE PYROPHOSPHORYLASE"/>
    <property type="match status" value="1"/>
</dbReference>
<dbReference type="InterPro" id="IPR036206">
    <property type="entry name" value="ThiamineP_synth_sf"/>
</dbReference>
<sequence length="116" mass="11543">LGADRILGASADRAEEAIQRAEAGADYAGIGPVFATRSKADTGPVLGLEGLAAAVRVSPIPLVPIGGITLENLDSVLATGVHGIALLSAVCLASDPTAAVKEAVRLLELHPVGVVS</sequence>
<dbReference type="EMBL" id="JAGQHR010000069">
    <property type="protein sequence ID" value="MCA9726804.1"/>
    <property type="molecule type" value="Genomic_DNA"/>
</dbReference>
<organism evidence="4 5">
    <name type="scientific">Eiseniibacteriota bacterium</name>
    <dbReference type="NCBI Taxonomy" id="2212470"/>
    <lineage>
        <taxon>Bacteria</taxon>
        <taxon>Candidatus Eiseniibacteriota</taxon>
    </lineage>
</organism>
<dbReference type="AlphaFoldDB" id="A0A956LWE4"/>
<dbReference type="SUPFAM" id="SSF51391">
    <property type="entry name" value="Thiamin phosphate synthase"/>
    <property type="match status" value="1"/>
</dbReference>
<feature type="non-terminal residue" evidence="4">
    <location>
        <position position="1"/>
    </location>
</feature>
<reference evidence="4" key="2">
    <citation type="journal article" date="2021" name="Microbiome">
        <title>Successional dynamics and alternative stable states in a saline activated sludge microbial community over 9 years.</title>
        <authorList>
            <person name="Wang Y."/>
            <person name="Ye J."/>
            <person name="Ju F."/>
            <person name="Liu L."/>
            <person name="Boyd J.A."/>
            <person name="Deng Y."/>
            <person name="Parks D.H."/>
            <person name="Jiang X."/>
            <person name="Yin X."/>
            <person name="Woodcroft B.J."/>
            <person name="Tyson G.W."/>
            <person name="Hugenholtz P."/>
            <person name="Polz M.F."/>
            <person name="Zhang T."/>
        </authorList>
    </citation>
    <scope>NUCLEOTIDE SEQUENCE</scope>
    <source>
        <strain evidence="4">HKST-UBA01</strain>
    </source>
</reference>
<evidence type="ECO:0000313" key="5">
    <source>
        <dbReference type="Proteomes" id="UP000697710"/>
    </source>
</evidence>
<dbReference type="PANTHER" id="PTHR20857:SF15">
    <property type="entry name" value="THIAMINE-PHOSPHATE SYNTHASE"/>
    <property type="match status" value="1"/>
</dbReference>
<reference evidence="4" key="1">
    <citation type="submission" date="2020-04" db="EMBL/GenBank/DDBJ databases">
        <authorList>
            <person name="Zhang T."/>
        </authorList>
    </citation>
    <scope>NUCLEOTIDE SEQUENCE</scope>
    <source>
        <strain evidence="4">HKST-UBA01</strain>
    </source>
</reference>
<dbReference type="CDD" id="cd00564">
    <property type="entry name" value="TMP_TenI"/>
    <property type="match status" value="1"/>
</dbReference>
<name>A0A956LWE4_UNCEI</name>
<dbReference type="GO" id="GO:0005737">
    <property type="term" value="C:cytoplasm"/>
    <property type="evidence" value="ECO:0007669"/>
    <property type="project" value="TreeGrafter"/>
</dbReference>
<protein>
    <submittedName>
        <fullName evidence="4">Thiamine phosphate synthase</fullName>
    </submittedName>
</protein>
<accession>A0A956LWE4</accession>
<dbReference type="InterPro" id="IPR022998">
    <property type="entry name" value="ThiamineP_synth_TenI"/>
</dbReference>
<proteinExistence type="predicted"/>
<dbReference type="Pfam" id="PF02581">
    <property type="entry name" value="TMP-TENI"/>
    <property type="match status" value="1"/>
</dbReference>
<dbReference type="GO" id="GO:0009228">
    <property type="term" value="P:thiamine biosynthetic process"/>
    <property type="evidence" value="ECO:0007669"/>
    <property type="project" value="UniProtKB-KW"/>
</dbReference>
<comment type="caution">
    <text evidence="4">The sequence shown here is derived from an EMBL/GenBank/DDBJ whole genome shotgun (WGS) entry which is preliminary data.</text>
</comment>
<dbReference type="Proteomes" id="UP000697710">
    <property type="component" value="Unassembled WGS sequence"/>
</dbReference>
<feature type="domain" description="Thiamine phosphate synthase/TenI" evidence="3">
    <location>
        <begin position="1"/>
        <end position="90"/>
    </location>
</feature>
<dbReference type="GO" id="GO:0004789">
    <property type="term" value="F:thiamine-phosphate diphosphorylase activity"/>
    <property type="evidence" value="ECO:0007669"/>
    <property type="project" value="TreeGrafter"/>
</dbReference>